<dbReference type="Proteomes" id="UP000265520">
    <property type="component" value="Unassembled WGS sequence"/>
</dbReference>
<comment type="caution">
    <text evidence="1">The sequence shown here is derived from an EMBL/GenBank/DDBJ whole genome shotgun (WGS) entry which is preliminary data.</text>
</comment>
<feature type="non-terminal residue" evidence="1">
    <location>
        <position position="107"/>
    </location>
</feature>
<reference evidence="1 2" key="1">
    <citation type="journal article" date="2018" name="Front. Plant Sci.">
        <title>Red Clover (Trifolium pratense) and Zigzag Clover (T. medium) - A Picture of Genomic Similarities and Differences.</title>
        <authorList>
            <person name="Dluhosova J."/>
            <person name="Istvanek J."/>
            <person name="Nedelnik J."/>
            <person name="Repkova J."/>
        </authorList>
    </citation>
    <scope>NUCLEOTIDE SEQUENCE [LARGE SCALE GENOMIC DNA]</scope>
    <source>
        <strain evidence="2">cv. 10/8</strain>
        <tissue evidence="1">Leaf</tissue>
    </source>
</reference>
<organism evidence="1 2">
    <name type="scientific">Trifolium medium</name>
    <dbReference type="NCBI Taxonomy" id="97028"/>
    <lineage>
        <taxon>Eukaryota</taxon>
        <taxon>Viridiplantae</taxon>
        <taxon>Streptophyta</taxon>
        <taxon>Embryophyta</taxon>
        <taxon>Tracheophyta</taxon>
        <taxon>Spermatophyta</taxon>
        <taxon>Magnoliopsida</taxon>
        <taxon>eudicotyledons</taxon>
        <taxon>Gunneridae</taxon>
        <taxon>Pentapetalae</taxon>
        <taxon>rosids</taxon>
        <taxon>fabids</taxon>
        <taxon>Fabales</taxon>
        <taxon>Fabaceae</taxon>
        <taxon>Papilionoideae</taxon>
        <taxon>50 kb inversion clade</taxon>
        <taxon>NPAAA clade</taxon>
        <taxon>Hologalegina</taxon>
        <taxon>IRL clade</taxon>
        <taxon>Trifolieae</taxon>
        <taxon>Trifolium</taxon>
    </lineage>
</organism>
<sequence length="107" mass="12581">MTFDVHFQYHIVFIGSPVRSIVSEDEYHPFSNNERDNKDDLPMEWAMDRKNDLLQIVCRYHAQAIPPRGSEFVFHPLEHLQAIQYLRHSVVSLGFRENCLDCSDSTE</sequence>
<proteinExistence type="predicted"/>
<dbReference type="AlphaFoldDB" id="A0A392Q9Q6"/>
<name>A0A392Q9Q6_9FABA</name>
<protein>
    <submittedName>
        <fullName evidence="1">DENN (AEX-3) domain protein</fullName>
    </submittedName>
</protein>
<evidence type="ECO:0000313" key="1">
    <source>
        <dbReference type="EMBL" id="MCI20286.1"/>
    </source>
</evidence>
<evidence type="ECO:0000313" key="2">
    <source>
        <dbReference type="Proteomes" id="UP000265520"/>
    </source>
</evidence>
<accession>A0A392Q9Q6</accession>
<dbReference type="EMBL" id="LXQA010119154">
    <property type="protein sequence ID" value="MCI20286.1"/>
    <property type="molecule type" value="Genomic_DNA"/>
</dbReference>
<keyword evidence="2" id="KW-1185">Reference proteome</keyword>